<evidence type="ECO:0000256" key="1">
    <source>
        <dbReference type="ARBA" id="ARBA00004141"/>
    </source>
</evidence>
<dbReference type="GO" id="GO:0015112">
    <property type="term" value="F:nitrate transmembrane transporter activity"/>
    <property type="evidence" value="ECO:0007669"/>
    <property type="project" value="UniProtKB-UniRule"/>
</dbReference>
<dbReference type="GO" id="GO:0005886">
    <property type="term" value="C:plasma membrane"/>
    <property type="evidence" value="ECO:0007669"/>
    <property type="project" value="UniProtKB-SubCell"/>
</dbReference>
<dbReference type="InterPro" id="IPR004737">
    <property type="entry name" value="NO3_transporter_NarK/NarU-like"/>
</dbReference>
<reference evidence="10" key="1">
    <citation type="journal article" date="2020" name="Stud. Mycol.">
        <title>101 Dothideomycetes genomes: a test case for predicting lifestyles and emergence of pathogens.</title>
        <authorList>
            <person name="Haridas S."/>
            <person name="Albert R."/>
            <person name="Binder M."/>
            <person name="Bloem J."/>
            <person name="Labutti K."/>
            <person name="Salamov A."/>
            <person name="Andreopoulos B."/>
            <person name="Baker S."/>
            <person name="Barry K."/>
            <person name="Bills G."/>
            <person name="Bluhm B."/>
            <person name="Cannon C."/>
            <person name="Castanera R."/>
            <person name="Culley D."/>
            <person name="Daum C."/>
            <person name="Ezra D."/>
            <person name="Gonzalez J."/>
            <person name="Henrissat B."/>
            <person name="Kuo A."/>
            <person name="Liang C."/>
            <person name="Lipzen A."/>
            <person name="Lutzoni F."/>
            <person name="Magnuson J."/>
            <person name="Mondo S."/>
            <person name="Nolan M."/>
            <person name="Ohm R."/>
            <person name="Pangilinan J."/>
            <person name="Park H.-J."/>
            <person name="Ramirez L."/>
            <person name="Alfaro M."/>
            <person name="Sun H."/>
            <person name="Tritt A."/>
            <person name="Yoshinaga Y."/>
            <person name="Zwiers L.-H."/>
            <person name="Turgeon B."/>
            <person name="Goodwin S."/>
            <person name="Spatafora J."/>
            <person name="Crous P."/>
            <person name="Grigoriev I."/>
        </authorList>
    </citation>
    <scope>NUCLEOTIDE SEQUENCE</scope>
    <source>
        <strain evidence="10">ATCC 16933</strain>
    </source>
</reference>
<feature type="domain" description="Major facilitator superfamily (MFS) profile" evidence="9">
    <location>
        <begin position="35"/>
        <end position="498"/>
    </location>
</feature>
<feature type="transmembrane region" description="Helical" evidence="8">
    <location>
        <begin position="305"/>
        <end position="331"/>
    </location>
</feature>
<protein>
    <recommendedName>
        <fullName evidence="8">Nitrate/nitrite transporter</fullName>
    </recommendedName>
</protein>
<dbReference type="PROSITE" id="PS50850">
    <property type="entry name" value="MFS"/>
    <property type="match status" value="1"/>
</dbReference>
<evidence type="ECO:0000259" key="9">
    <source>
        <dbReference type="PROSITE" id="PS50850"/>
    </source>
</evidence>
<keyword evidence="4 8" id="KW-0812">Transmembrane</keyword>
<name>A0A6A6P6Q8_9PEZI</name>
<dbReference type="EMBL" id="MU001675">
    <property type="protein sequence ID" value="KAF2459534.1"/>
    <property type="molecule type" value="Genomic_DNA"/>
</dbReference>
<keyword evidence="11" id="KW-1185">Reference proteome</keyword>
<dbReference type="InterPro" id="IPR036259">
    <property type="entry name" value="MFS_trans_sf"/>
</dbReference>
<keyword evidence="8" id="KW-1003">Cell membrane</keyword>
<dbReference type="GO" id="GO:0042128">
    <property type="term" value="P:nitrate assimilation"/>
    <property type="evidence" value="ECO:0007669"/>
    <property type="project" value="UniProtKB-UniRule"/>
</dbReference>
<feature type="transmembrane region" description="Helical" evidence="8">
    <location>
        <begin position="386"/>
        <end position="405"/>
    </location>
</feature>
<dbReference type="InterPro" id="IPR020846">
    <property type="entry name" value="MFS_dom"/>
</dbReference>
<evidence type="ECO:0000313" key="11">
    <source>
        <dbReference type="Proteomes" id="UP000799766"/>
    </source>
</evidence>
<comment type="subcellular location">
    <subcellularLocation>
        <location evidence="8">Cell membrane</location>
        <topology evidence="8">Multi-pass membrane protein</topology>
    </subcellularLocation>
    <subcellularLocation>
        <location evidence="1">Membrane</location>
        <topology evidence="1">Multi-pass membrane protein</topology>
    </subcellularLocation>
</comment>
<keyword evidence="6 8" id="KW-0534">Nitrate assimilation</keyword>
<feature type="transmembrane region" description="Helical" evidence="8">
    <location>
        <begin position="351"/>
        <end position="374"/>
    </location>
</feature>
<feature type="transmembrane region" description="Helical" evidence="8">
    <location>
        <begin position="444"/>
        <end position="468"/>
    </location>
</feature>
<feature type="transmembrane region" description="Helical" evidence="8">
    <location>
        <begin position="197"/>
        <end position="218"/>
    </location>
</feature>
<feature type="transmembrane region" description="Helical" evidence="8">
    <location>
        <begin position="102"/>
        <end position="123"/>
    </location>
</feature>
<dbReference type="PANTHER" id="PTHR23515">
    <property type="entry name" value="HIGH-AFFINITY NITRATE TRANSPORTER 2.3"/>
    <property type="match status" value="1"/>
</dbReference>
<dbReference type="Pfam" id="PF07690">
    <property type="entry name" value="MFS_1"/>
    <property type="match status" value="1"/>
</dbReference>
<evidence type="ECO:0000256" key="4">
    <source>
        <dbReference type="ARBA" id="ARBA00022692"/>
    </source>
</evidence>
<evidence type="ECO:0000256" key="3">
    <source>
        <dbReference type="ARBA" id="ARBA00022448"/>
    </source>
</evidence>
<feature type="transmembrane region" description="Helical" evidence="8">
    <location>
        <begin position="73"/>
        <end position="90"/>
    </location>
</feature>
<comment type="similarity">
    <text evidence="2 8">Belongs to the major facilitator superfamily. Nitrate/nitrite porter (TC 2.A.1.8) family.</text>
</comment>
<gene>
    <name evidence="10" type="ORF">BDY21DRAFT_370253</name>
</gene>
<evidence type="ECO:0000256" key="5">
    <source>
        <dbReference type="ARBA" id="ARBA00022989"/>
    </source>
</evidence>
<feature type="transmembrane region" description="Helical" evidence="8">
    <location>
        <begin position="35"/>
        <end position="53"/>
    </location>
</feature>
<keyword evidence="7 8" id="KW-0472">Membrane</keyword>
<organism evidence="10 11">
    <name type="scientific">Lineolata rhizophorae</name>
    <dbReference type="NCBI Taxonomy" id="578093"/>
    <lineage>
        <taxon>Eukaryota</taxon>
        <taxon>Fungi</taxon>
        <taxon>Dikarya</taxon>
        <taxon>Ascomycota</taxon>
        <taxon>Pezizomycotina</taxon>
        <taxon>Dothideomycetes</taxon>
        <taxon>Dothideomycetes incertae sedis</taxon>
        <taxon>Lineolatales</taxon>
        <taxon>Lineolataceae</taxon>
        <taxon>Lineolata</taxon>
    </lineage>
</organism>
<evidence type="ECO:0000256" key="8">
    <source>
        <dbReference type="RuleBase" id="RU366033"/>
    </source>
</evidence>
<keyword evidence="3 8" id="KW-0813">Transport</keyword>
<dbReference type="GO" id="GO:0015113">
    <property type="term" value="F:nitrite transmembrane transporter activity"/>
    <property type="evidence" value="ECO:0007669"/>
    <property type="project" value="InterPro"/>
</dbReference>
<evidence type="ECO:0000313" key="10">
    <source>
        <dbReference type="EMBL" id="KAF2459534.1"/>
    </source>
</evidence>
<accession>A0A6A6P6Q8</accession>
<dbReference type="Proteomes" id="UP000799766">
    <property type="component" value="Unassembled WGS sequence"/>
</dbReference>
<dbReference type="NCBIfam" id="TIGR00886">
    <property type="entry name" value="2A0108"/>
    <property type="match status" value="1"/>
</dbReference>
<proteinExistence type="inferred from homology"/>
<evidence type="ECO:0000256" key="7">
    <source>
        <dbReference type="ARBA" id="ARBA00023136"/>
    </source>
</evidence>
<feature type="transmembrane region" description="Helical" evidence="8">
    <location>
        <begin position="474"/>
        <end position="493"/>
    </location>
</feature>
<dbReference type="AlphaFoldDB" id="A0A6A6P6Q8"/>
<dbReference type="SUPFAM" id="SSF103473">
    <property type="entry name" value="MFS general substrate transporter"/>
    <property type="match status" value="1"/>
</dbReference>
<feature type="transmembrane region" description="Helical" evidence="8">
    <location>
        <begin position="411"/>
        <end position="432"/>
    </location>
</feature>
<evidence type="ECO:0000256" key="6">
    <source>
        <dbReference type="ARBA" id="ARBA00023063"/>
    </source>
</evidence>
<feature type="transmembrane region" description="Helical" evidence="8">
    <location>
        <begin position="129"/>
        <end position="147"/>
    </location>
</feature>
<dbReference type="Gene3D" id="1.20.1250.20">
    <property type="entry name" value="MFS general substrate transporter like domains"/>
    <property type="match status" value="2"/>
</dbReference>
<dbReference type="InterPro" id="IPR011701">
    <property type="entry name" value="MFS"/>
</dbReference>
<sequence length="504" mass="55065">MFDITLLWRTPEINPINRKARSIPALNPINMYGRVFSYSWFGFFVAFWSWYAFPPLLHDVIQEDLDLTQADVANSNITALTATLLVRLVAGTCCDKFGPRKTFAGCLLLGAIPTFLAGCVYNASGLIALRFFIGILGGSFVPCQVWSTGFFDKNVVGTANALTGGLGNAGGGITYFIMPAVYNSLVRDEGLSPHVGWRVAFVVPGIVIVATAVTMLLFCDDCPSGKWRDRELAAQENLRRHSVVGAPVNVPGELTDKKIETETPNLSDEEKLYDSNEVHLSQREMEDTAKGEVIRKPSMKEIIKVCTSIQTIMLGAAYFCSFGSELAINSILGNYYAKNFPDMPFQERGNWAAMFGLLNAVFRPLGGLVSDLIYRYTGHSLWAKKIAIHVYGLIFGGMLIATGVRDPTSQSMMFGLVAGTAFFLEGSNGLVFSLVPHVHPYANGIVSGFTGASGNFGGIIFAIIFRYHGKNYGQVFWIIGVMTMGFNIAISWIKPIPKGQIGGR</sequence>
<dbReference type="InterPro" id="IPR044772">
    <property type="entry name" value="NO3_transporter"/>
</dbReference>
<evidence type="ECO:0000256" key="2">
    <source>
        <dbReference type="ARBA" id="ARBA00008432"/>
    </source>
</evidence>
<feature type="transmembrane region" description="Helical" evidence="8">
    <location>
        <begin position="159"/>
        <end position="177"/>
    </location>
</feature>
<keyword evidence="5 8" id="KW-1133">Transmembrane helix</keyword>
<dbReference type="OrthoDB" id="434240at2759"/>